<evidence type="ECO:0000256" key="1">
    <source>
        <dbReference type="ARBA" id="ARBA00023002"/>
    </source>
</evidence>
<proteinExistence type="predicted"/>
<organism evidence="3 4">
    <name type="scientific">Lentzea cavernae</name>
    <dbReference type="NCBI Taxonomy" id="2020703"/>
    <lineage>
        <taxon>Bacteria</taxon>
        <taxon>Bacillati</taxon>
        <taxon>Actinomycetota</taxon>
        <taxon>Actinomycetes</taxon>
        <taxon>Pseudonocardiales</taxon>
        <taxon>Pseudonocardiaceae</taxon>
        <taxon>Lentzea</taxon>
    </lineage>
</organism>
<dbReference type="SUPFAM" id="SSF51905">
    <property type="entry name" value="FAD/NAD(P)-binding domain"/>
    <property type="match status" value="1"/>
</dbReference>
<dbReference type="GO" id="GO:0004497">
    <property type="term" value="F:monooxygenase activity"/>
    <property type="evidence" value="ECO:0007669"/>
    <property type="project" value="UniProtKB-KW"/>
</dbReference>
<dbReference type="Gene3D" id="3.50.50.60">
    <property type="entry name" value="FAD/NAD(P)-binding domain"/>
    <property type="match status" value="2"/>
</dbReference>
<dbReference type="PRINTS" id="PR00420">
    <property type="entry name" value="RNGMNOXGNASE"/>
</dbReference>
<dbReference type="EMBL" id="BNAR01000016">
    <property type="protein sequence ID" value="GHH56448.1"/>
    <property type="molecule type" value="Genomic_DNA"/>
</dbReference>
<keyword evidence="1" id="KW-0560">Oxidoreductase</keyword>
<dbReference type="InterPro" id="IPR050631">
    <property type="entry name" value="PheA/TfdB_FAD_monoxygenase"/>
</dbReference>
<keyword evidence="4" id="KW-1185">Reference proteome</keyword>
<dbReference type="InterPro" id="IPR002938">
    <property type="entry name" value="FAD-bd"/>
</dbReference>
<name>A0ABQ3MPM2_9PSEU</name>
<dbReference type="Pfam" id="PF01494">
    <property type="entry name" value="FAD_binding_3"/>
    <property type="match status" value="1"/>
</dbReference>
<protein>
    <submittedName>
        <fullName evidence="3">Monooxygenase, FAD-binding protein</fullName>
    </submittedName>
</protein>
<evidence type="ECO:0000313" key="3">
    <source>
        <dbReference type="EMBL" id="GHH56448.1"/>
    </source>
</evidence>
<reference evidence="4" key="1">
    <citation type="journal article" date="2019" name="Int. J. Syst. Evol. Microbiol.">
        <title>The Global Catalogue of Microorganisms (GCM) 10K type strain sequencing project: providing services to taxonomists for standard genome sequencing and annotation.</title>
        <authorList>
            <consortium name="The Broad Institute Genomics Platform"/>
            <consortium name="The Broad Institute Genome Sequencing Center for Infectious Disease"/>
            <person name="Wu L."/>
            <person name="Ma J."/>
        </authorList>
    </citation>
    <scope>NUCLEOTIDE SEQUENCE [LARGE SCALE GENOMIC DNA]</scope>
    <source>
        <strain evidence="4">CGMCC 4.7367</strain>
    </source>
</reference>
<comment type="caution">
    <text evidence="3">The sequence shown here is derived from an EMBL/GenBank/DDBJ whole genome shotgun (WGS) entry which is preliminary data.</text>
</comment>
<dbReference type="Proteomes" id="UP000605568">
    <property type="component" value="Unassembled WGS sequence"/>
</dbReference>
<dbReference type="PANTHER" id="PTHR43476">
    <property type="entry name" value="3-(3-HYDROXY-PHENYL)PROPIONATE/3-HYDROXYCINNAMIC ACID HYDROXYLASE"/>
    <property type="match status" value="1"/>
</dbReference>
<dbReference type="InterPro" id="IPR036188">
    <property type="entry name" value="FAD/NAD-bd_sf"/>
</dbReference>
<gene>
    <name evidence="3" type="ORF">GCM10017774_74510</name>
</gene>
<evidence type="ECO:0000259" key="2">
    <source>
        <dbReference type="Pfam" id="PF01494"/>
    </source>
</evidence>
<sequence length="417" mass="46645">MERTGCVIAGGGPAGLFLGLLLARAGVQVTVLEKHADFLRDFRGDTVHPSTLTLLDELGLWSEVETLPWHPMRRMRMVFDSGEATVADFSRLRAPHPFVAMVPQWHLLNTIAEAAAREPAFRLIRNAEVLSPLMRDGRVAGVRWTDRTAGLQDDRKLWADLVVGCDGRDSVLRAGLPLREFDVPVDSWWLRLPHLPHDQDAGGTIRRSGKRLLVMLDRGDYYQMNYLIPRGADSALRQSPISTLHEQLVELHPWLADRVAGIASWDDVKLLHVKLNRLRRWSRPGLVCIGDAAHAMSPIGGIGINLAVQDAVAAARYLAGPLLAGRPRAIDRAARRVQRRRQWPTALTQGLQRFMHQQDEAVEHSELPPPMRLLGRYPWLQRGPARLLGIGVRPERAPAWARQSTTSCLTDPSNITR</sequence>
<dbReference type="NCBIfam" id="NF004833">
    <property type="entry name" value="PRK06185.1-1"/>
    <property type="match status" value="1"/>
</dbReference>
<dbReference type="RefSeq" id="WP_191304094.1">
    <property type="nucleotide sequence ID" value="NZ_BNAR01000016.1"/>
</dbReference>
<keyword evidence="3" id="KW-0503">Monooxygenase</keyword>
<dbReference type="PANTHER" id="PTHR43476:SF5">
    <property type="entry name" value="FAD-DEPENDENT MONOOXYGENASE"/>
    <property type="match status" value="1"/>
</dbReference>
<evidence type="ECO:0000313" key="4">
    <source>
        <dbReference type="Proteomes" id="UP000605568"/>
    </source>
</evidence>
<accession>A0ABQ3MPM2</accession>
<feature type="domain" description="FAD-binding" evidence="2">
    <location>
        <begin position="6"/>
        <end position="335"/>
    </location>
</feature>